<keyword evidence="7 14" id="KW-0347">Helicase</keyword>
<evidence type="ECO:0000256" key="4">
    <source>
        <dbReference type="ARBA" id="ARBA00022741"/>
    </source>
</evidence>
<dbReference type="InterPro" id="IPR038726">
    <property type="entry name" value="PDDEXK_AddAB-type"/>
</dbReference>
<dbReference type="Gene3D" id="6.10.140.1030">
    <property type="match status" value="1"/>
</dbReference>
<name>A0ABY4EHC8_9BACI</name>
<keyword evidence="10 14" id="KW-0408">Iron</keyword>
<comment type="similarity">
    <text evidence="14">Belongs to the helicase family. AddB/RexB type 1 subfamily.</text>
</comment>
<feature type="binding site" evidence="14">
    <location>
        <position position="802"/>
    </location>
    <ligand>
        <name>[4Fe-4S] cluster</name>
        <dbReference type="ChEBI" id="CHEBI:49883"/>
    </ligand>
</feature>
<dbReference type="PROSITE" id="PS51217">
    <property type="entry name" value="UVRD_HELICASE_CTER"/>
    <property type="match status" value="1"/>
</dbReference>
<reference evidence="16 17" key="1">
    <citation type="submission" date="2022-04" db="EMBL/GenBank/DDBJ databases">
        <title>Halobacillus sp. isolated from saltern.</title>
        <authorList>
            <person name="Won M."/>
            <person name="Lee C.-M."/>
            <person name="Woen H.-Y."/>
            <person name="Kwon S.-W."/>
        </authorList>
    </citation>
    <scope>NUCLEOTIDE SEQUENCE [LARGE SCALE GENOMIC DNA]</scope>
    <source>
        <strain evidence="16 17">SSBR10-3</strain>
    </source>
</reference>
<keyword evidence="12 14" id="KW-0238">DNA-binding</keyword>
<comment type="miscellaneous">
    <text evidence="14">Despite having conserved helicase domains, this subunit does not have helicase activity.</text>
</comment>
<gene>
    <name evidence="14 16" type="primary">addB</name>
    <name evidence="16" type="ORF">MUN89_16400</name>
</gene>
<feature type="binding site" evidence="14">
    <location>
        <position position="1133"/>
    </location>
    <ligand>
        <name>[4Fe-4S] cluster</name>
        <dbReference type="ChEBI" id="CHEBI:49883"/>
    </ligand>
</feature>
<keyword evidence="5 14" id="KW-0227">DNA damage</keyword>
<dbReference type="EC" id="3.1.-.-" evidence="14"/>
<keyword evidence="2 14" id="KW-0540">Nuclease</keyword>
<evidence type="ECO:0000256" key="6">
    <source>
        <dbReference type="ARBA" id="ARBA00022801"/>
    </source>
</evidence>
<dbReference type="Pfam" id="PF21445">
    <property type="entry name" value="ADDB_N"/>
    <property type="match status" value="1"/>
</dbReference>
<evidence type="ECO:0000256" key="2">
    <source>
        <dbReference type="ARBA" id="ARBA00022722"/>
    </source>
</evidence>
<dbReference type="SUPFAM" id="SSF52540">
    <property type="entry name" value="P-loop containing nucleoside triphosphate hydrolases"/>
    <property type="match status" value="1"/>
</dbReference>
<evidence type="ECO:0000256" key="14">
    <source>
        <dbReference type="HAMAP-Rule" id="MF_01452"/>
    </source>
</evidence>
<accession>A0ABY4EHC8</accession>
<feature type="binding site" evidence="14">
    <location>
        <position position="1124"/>
    </location>
    <ligand>
        <name>[4Fe-4S] cluster</name>
        <dbReference type="ChEBI" id="CHEBI:49883"/>
    </ligand>
</feature>
<dbReference type="InterPro" id="IPR027417">
    <property type="entry name" value="P-loop_NTPase"/>
</dbReference>
<evidence type="ECO:0000256" key="3">
    <source>
        <dbReference type="ARBA" id="ARBA00022723"/>
    </source>
</evidence>
<comment type="cofactor">
    <cofactor evidence="14">
        <name>[4Fe-4S] cluster</name>
        <dbReference type="ChEBI" id="CHEBI:49883"/>
    </cofactor>
    <text evidence="14">Binds 1 [4Fe-4S] cluster.</text>
</comment>
<dbReference type="InterPro" id="IPR014140">
    <property type="entry name" value="DNA_helicase_suAddB"/>
</dbReference>
<evidence type="ECO:0000256" key="12">
    <source>
        <dbReference type="ARBA" id="ARBA00023125"/>
    </source>
</evidence>
<keyword evidence="11 14" id="KW-0411">Iron-sulfur</keyword>
<protein>
    <recommendedName>
        <fullName evidence="14">ATP-dependent helicase/deoxyribonuclease subunit B</fullName>
        <ecNumber evidence="14">3.1.-.-</ecNumber>
    </recommendedName>
    <alternativeName>
        <fullName evidence="14">ATP-dependent helicase/nuclease subunit AddB</fullName>
    </alternativeName>
</protein>
<evidence type="ECO:0000256" key="7">
    <source>
        <dbReference type="ARBA" id="ARBA00022806"/>
    </source>
</evidence>
<evidence type="ECO:0000259" key="15">
    <source>
        <dbReference type="PROSITE" id="PS51217"/>
    </source>
</evidence>
<comment type="cofactor">
    <cofactor evidence="14">
        <name>Mg(2+)</name>
        <dbReference type="ChEBI" id="CHEBI:18420"/>
    </cofactor>
</comment>
<dbReference type="InterPro" id="IPR014017">
    <property type="entry name" value="DNA_helicase_UvrD-like_C"/>
</dbReference>
<dbReference type="Gene3D" id="3.90.320.10">
    <property type="match status" value="1"/>
</dbReference>
<evidence type="ECO:0000256" key="13">
    <source>
        <dbReference type="ARBA" id="ARBA00023204"/>
    </source>
</evidence>
<evidence type="ECO:0000313" key="17">
    <source>
        <dbReference type="Proteomes" id="UP000831787"/>
    </source>
</evidence>
<keyword evidence="13 14" id="KW-0234">DNA repair</keyword>
<evidence type="ECO:0000313" key="16">
    <source>
        <dbReference type="EMBL" id="UOQ43482.1"/>
    </source>
</evidence>
<dbReference type="NCBIfam" id="TIGR02773">
    <property type="entry name" value="addB_Gpos"/>
    <property type="match status" value="1"/>
</dbReference>
<comment type="subunit">
    <text evidence="14">Heterodimer of AddA and AddB.</text>
</comment>
<evidence type="ECO:0000256" key="8">
    <source>
        <dbReference type="ARBA" id="ARBA00022839"/>
    </source>
</evidence>
<dbReference type="PANTHER" id="PTHR30591:SF1">
    <property type="entry name" value="RECBCD ENZYME SUBUNIT RECC"/>
    <property type="match status" value="1"/>
</dbReference>
<comment type="function">
    <text evidence="14">The heterodimer acts as both an ATP-dependent DNA helicase and an ATP-dependent, dual-direction single-stranded exonuclease. Recognizes the chi site generating a DNA molecule suitable for the initiation of homologous recombination. The AddB subunit has 5' -&gt; 3' nuclease activity but not helicase activity.</text>
</comment>
<evidence type="ECO:0000256" key="11">
    <source>
        <dbReference type="ARBA" id="ARBA00023014"/>
    </source>
</evidence>
<sequence>MGIRFLLGRSGAGKSSRCLEEIETKLQKDPKGPSIIYIVPDQMTFQQEYALLKRDGIEGAIRAQVFSFSRLAWRVLQETGGDTKKFISSTGVQMMLRKIVEERTSDWRVFQKAIEKQGFIEQLEGMITEFKRYRISPETLRAQMNALDQFVHTTSHESALREKLDDLYYIYERLTDALREQYIDSEDQLQLLADKISQAQFLENAEVYVDGFHSFTPQEYVVIEELMKKVSSVHVTLTTEAPQAEENAELDLFHETKETFFSLQNLAHEAGVSVEEVLPLDHKEGRFKNRPFFRHMEEYFDTRPAPPFHGESPIQIAEAVHPRAEVEGVAQEILRLVREEGYRYKDIALLMREPEVYHSLVDTLFEDYHIPVFIDEKRTMLNHPLIELIRSGLDVVEGDFRYDALFRLLKTGFISGMDRQHPLDADAVDELENYVLEYGIRSRNRWFEDKPWLYQRFRGFEQAAQTDEEKEKQVRINAYRTQVKSALQSFDRQLREARTVSERAEVLYLWLEQIQAPEKLEQWRDYYDAQGEIESAREQEQVWDAIVQLLDEMVEMAGDEPVSLSLFRNTMDSGLEALSFAHVPPSMDHVIVGSVDRSRVTGIKVSFLLGVTEGMWPMKPPADGLISERERNLLAEHGMRLAAGSQRQLLDDRFYVYLSLTMPKDKLYVSYPLSNEEGKSKLPASLVQRLEELFPVCQNHVLWQDPDDLTDAERFITTPEKTRGALTAQLARYLKGYLLQPVWWEVLNWYIFHESKGGLTQRVLQSLFYRNQPVNLSKETKDQLFPKTLSTSVSRLETYNRCSYQYFAQHSLNLEARRTYKLDAPDIGQLFHEALKQITEWVRAEGKNFAELNRGDADHYARQATAHLAPVLQNQILHSSNRYQYIQRKLEGVIARAAYVLSEQARKTQFSPVGLELGFGSGKDSPLPPLFLDLPNGYELMLRGRIDRVDRALSEDELYLRIIDYKSSARGLSLMEVYYGLSLQMLAYLDVVLTNAEYWLGAKASPAGVLYFHVHNPMITGTQMLADEKIEAEIFKKFKMQGLLLENERIVQLMDTGLQKGQSQIIPAGLKANGGFYKNSKTADSDRFKALTHYIRDVMKESGTSITEGEIKLNPFQQQQQTACSFCPYRSVCQFDPTLEENQFRRMQNLKEEEALEAIVKREEGS</sequence>
<feature type="binding site" evidence="14">
    <location>
        <position position="1127"/>
    </location>
    <ligand>
        <name>[4Fe-4S] cluster</name>
        <dbReference type="ChEBI" id="CHEBI:49883"/>
    </ligand>
</feature>
<keyword evidence="4 14" id="KW-0547">Nucleotide-binding</keyword>
<evidence type="ECO:0000256" key="9">
    <source>
        <dbReference type="ARBA" id="ARBA00022840"/>
    </source>
</evidence>
<evidence type="ECO:0000256" key="10">
    <source>
        <dbReference type="ARBA" id="ARBA00023004"/>
    </source>
</evidence>
<feature type="domain" description="UvrD-like helicase C-terminal" evidence="15">
    <location>
        <begin position="283"/>
        <end position="588"/>
    </location>
</feature>
<dbReference type="InterPro" id="IPR011604">
    <property type="entry name" value="PDDEXK-like_dom_sf"/>
</dbReference>
<dbReference type="Gene3D" id="3.40.50.300">
    <property type="entry name" value="P-loop containing nucleotide triphosphate hydrolases"/>
    <property type="match status" value="4"/>
</dbReference>
<dbReference type="HAMAP" id="MF_01452">
    <property type="entry name" value="AddB_type1"/>
    <property type="match status" value="1"/>
</dbReference>
<keyword evidence="17" id="KW-1185">Reference proteome</keyword>
<evidence type="ECO:0000256" key="5">
    <source>
        <dbReference type="ARBA" id="ARBA00022763"/>
    </source>
</evidence>
<dbReference type="GO" id="GO:0004386">
    <property type="term" value="F:helicase activity"/>
    <property type="evidence" value="ECO:0007669"/>
    <property type="project" value="UniProtKB-KW"/>
</dbReference>
<keyword evidence="3 14" id="KW-0479">Metal-binding</keyword>
<keyword evidence="9 14" id="KW-0067">ATP-binding</keyword>
<dbReference type="Proteomes" id="UP000831787">
    <property type="component" value="Chromosome"/>
</dbReference>
<keyword evidence="6 14" id="KW-0378">Hydrolase</keyword>
<dbReference type="EMBL" id="CP095073">
    <property type="protein sequence ID" value="UOQ43482.1"/>
    <property type="molecule type" value="Genomic_DNA"/>
</dbReference>
<keyword evidence="8 14" id="KW-0269">Exonuclease</keyword>
<keyword evidence="1 14" id="KW-0004">4Fe-4S</keyword>
<organism evidence="16 17">
    <name type="scientific">Halobacillus salinarum</name>
    <dbReference type="NCBI Taxonomy" id="2932257"/>
    <lineage>
        <taxon>Bacteria</taxon>
        <taxon>Bacillati</taxon>
        <taxon>Bacillota</taxon>
        <taxon>Bacilli</taxon>
        <taxon>Bacillales</taxon>
        <taxon>Bacillaceae</taxon>
        <taxon>Halobacillus</taxon>
    </lineage>
</organism>
<dbReference type="PANTHER" id="PTHR30591">
    <property type="entry name" value="RECBCD ENZYME SUBUNIT RECC"/>
    <property type="match status" value="1"/>
</dbReference>
<evidence type="ECO:0000256" key="1">
    <source>
        <dbReference type="ARBA" id="ARBA00022485"/>
    </source>
</evidence>
<dbReference type="RefSeq" id="WP_244708841.1">
    <property type="nucleotide sequence ID" value="NZ_CP095073.1"/>
</dbReference>
<dbReference type="InterPro" id="IPR049035">
    <property type="entry name" value="ADDB_N"/>
</dbReference>
<proteinExistence type="inferred from homology"/>
<dbReference type="Pfam" id="PF12705">
    <property type="entry name" value="PDDEXK_1"/>
    <property type="match status" value="1"/>
</dbReference>